<accession>A0A381S9H4</accession>
<dbReference type="Pfam" id="PF19580">
    <property type="entry name" value="Exo_endo_phos_3"/>
    <property type="match status" value="1"/>
</dbReference>
<dbReference type="PANTHER" id="PTHR42834:SF1">
    <property type="entry name" value="ENDONUCLEASE_EXONUCLEASE_PHOSPHATASE FAMILY PROTEIN (AFU_ORTHOLOGUE AFUA_3G09210)"/>
    <property type="match status" value="1"/>
</dbReference>
<evidence type="ECO:0000313" key="3">
    <source>
        <dbReference type="EMBL" id="SVA00740.1"/>
    </source>
</evidence>
<evidence type="ECO:0000256" key="1">
    <source>
        <dbReference type="SAM" id="Phobius"/>
    </source>
</evidence>
<dbReference type="AlphaFoldDB" id="A0A381S9H4"/>
<dbReference type="InterPro" id="IPR036691">
    <property type="entry name" value="Endo/exonu/phosph_ase_sf"/>
</dbReference>
<dbReference type="GO" id="GO:0003824">
    <property type="term" value="F:catalytic activity"/>
    <property type="evidence" value="ECO:0007669"/>
    <property type="project" value="InterPro"/>
</dbReference>
<feature type="domain" description="Endonuclease/exonuclease/phosphatase" evidence="2">
    <location>
        <begin position="53"/>
        <end position="349"/>
    </location>
</feature>
<dbReference type="Gene3D" id="3.60.10.10">
    <property type="entry name" value="Endonuclease/exonuclease/phosphatase"/>
    <property type="match status" value="1"/>
</dbReference>
<dbReference type="PANTHER" id="PTHR42834">
    <property type="entry name" value="ENDONUCLEASE/EXONUCLEASE/PHOSPHATASE FAMILY PROTEIN (AFU_ORTHOLOGUE AFUA_3G09210)"/>
    <property type="match status" value="1"/>
</dbReference>
<gene>
    <name evidence="3" type="ORF">METZ01_LOCUS53594</name>
</gene>
<feature type="transmembrane region" description="Helical" evidence="1">
    <location>
        <begin position="22"/>
        <end position="44"/>
    </location>
</feature>
<reference evidence="3" key="1">
    <citation type="submission" date="2018-05" db="EMBL/GenBank/DDBJ databases">
        <authorList>
            <person name="Lanie J.A."/>
            <person name="Ng W.-L."/>
            <person name="Kazmierczak K.M."/>
            <person name="Andrzejewski T.M."/>
            <person name="Davidsen T.M."/>
            <person name="Wayne K.J."/>
            <person name="Tettelin H."/>
            <person name="Glass J.I."/>
            <person name="Rusch D."/>
            <person name="Podicherti R."/>
            <person name="Tsui H.-C.T."/>
            <person name="Winkler M.E."/>
        </authorList>
    </citation>
    <scope>NUCLEOTIDE SEQUENCE</scope>
</reference>
<organism evidence="3">
    <name type="scientific">marine metagenome</name>
    <dbReference type="NCBI Taxonomy" id="408172"/>
    <lineage>
        <taxon>unclassified sequences</taxon>
        <taxon>metagenomes</taxon>
        <taxon>ecological metagenomes</taxon>
    </lineage>
</organism>
<name>A0A381S9H4_9ZZZZ</name>
<evidence type="ECO:0000259" key="2">
    <source>
        <dbReference type="Pfam" id="PF19580"/>
    </source>
</evidence>
<protein>
    <recommendedName>
        <fullName evidence="2">Endonuclease/exonuclease/phosphatase domain-containing protein</fullName>
    </recommendedName>
</protein>
<keyword evidence="1" id="KW-0812">Transmembrane</keyword>
<keyword evidence="1" id="KW-0472">Membrane</keyword>
<keyword evidence="1" id="KW-1133">Transmembrane helix</keyword>
<proteinExistence type="predicted"/>
<sequence>MGFNPAPFIVAYYISLNKFRKYFANIFLVFQIALIVVFCTTLVWGQPAPGLRVSFWNVENLFDMDNDPKKNDDEFARGGKKNVTQEIYDLKLKNCATVLTDLNADILGICEVENKFMMTELNRVYTDRDYAIVHFDSPDSRGIDCALFYDPTVFSLLTSRAIKNVLPGNLPTRDIVHVEGTYQDQVLHIFVNHWPSNYGGKEKAIPKRAATANLVENVMLDLLADDPNANILLIGDFNEEPIDSNIIAFIDMNNGQRSADPFTNLMDPLVGKSGVGTYVYRGQDNLLDQIIASSGLMNSGPLKVLPGSLEILDQPKYRQQEGKYAHYPFRFWAGNRLLGGYSDHLTVSCTLIIDK</sequence>
<dbReference type="SUPFAM" id="SSF56219">
    <property type="entry name" value="DNase I-like"/>
    <property type="match status" value="1"/>
</dbReference>
<dbReference type="InterPro" id="IPR005135">
    <property type="entry name" value="Endo/exonuclease/phosphatase"/>
</dbReference>
<dbReference type="EMBL" id="UINC01002832">
    <property type="protein sequence ID" value="SVA00740.1"/>
    <property type="molecule type" value="Genomic_DNA"/>
</dbReference>